<sequence>MNITHLEALVHADADMDLVNHEQDQSKQRPVSSSQLDDVLPESYERTYIPDGELQLPVRVVPQPRNPRRPFPMVTVVATDGNQHSLSPIGTNGIKQLGVRRRTVSAPTRGAAKAANAGRATMSRKTSLVVLTPETARKRNHADGEHPPLSNGAAHNTPRKSSPTKDTEEASISSGPRLTITIPAMKKKGDTSKAKENPSDIEVSGAKKTNKKATKIPAREKLEASKVQEAGVSPAGGSKRKELHENNRGAGKGANKRAKKNDAKLVEDKPKIILRLPGRTTPVTDLETAARNDEAAGSKTEREGIRDRVDEPKLRRGSRQKVPSWKMRPQ</sequence>
<evidence type="ECO:0000313" key="1">
    <source>
        <dbReference type="EMBL" id="KAG9223590.1"/>
    </source>
</evidence>
<keyword evidence="2" id="KW-1185">Reference proteome</keyword>
<dbReference type="EMBL" id="WQMT02000004">
    <property type="protein sequence ID" value="KAG9223590.1"/>
    <property type="molecule type" value="Genomic_DNA"/>
</dbReference>
<proteinExistence type="predicted"/>
<protein>
    <submittedName>
        <fullName evidence="1">Uncharacterized protein</fullName>
    </submittedName>
</protein>
<dbReference type="Proteomes" id="UP000824881">
    <property type="component" value="Unassembled WGS sequence"/>
</dbReference>
<gene>
    <name evidence="1" type="ORF">CCMSSC00406_0009221</name>
</gene>
<accession>A0ACB7J0Q1</accession>
<comment type="caution">
    <text evidence="1">The sequence shown here is derived from an EMBL/GenBank/DDBJ whole genome shotgun (WGS) entry which is preliminary data.</text>
</comment>
<evidence type="ECO:0000313" key="2">
    <source>
        <dbReference type="Proteomes" id="UP000824881"/>
    </source>
</evidence>
<reference evidence="1 2" key="1">
    <citation type="journal article" date="2021" name="Appl. Environ. Microbiol.">
        <title>Genetic linkage and physical mapping for an oyster mushroom Pleurotus cornucopiae and QTL analysis for the trait cap color.</title>
        <authorList>
            <person name="Zhang Y."/>
            <person name="Gao W."/>
            <person name="Sonnenberg A."/>
            <person name="Chen Q."/>
            <person name="Zhang J."/>
            <person name="Huang C."/>
        </authorList>
    </citation>
    <scope>NUCLEOTIDE SEQUENCE [LARGE SCALE GENOMIC DNA]</scope>
    <source>
        <strain evidence="1">CCMSSC00406</strain>
    </source>
</reference>
<organism evidence="1 2">
    <name type="scientific">Pleurotus cornucopiae</name>
    <name type="common">Cornucopia mushroom</name>
    <dbReference type="NCBI Taxonomy" id="5321"/>
    <lineage>
        <taxon>Eukaryota</taxon>
        <taxon>Fungi</taxon>
        <taxon>Dikarya</taxon>
        <taxon>Basidiomycota</taxon>
        <taxon>Agaricomycotina</taxon>
        <taxon>Agaricomycetes</taxon>
        <taxon>Agaricomycetidae</taxon>
        <taxon>Agaricales</taxon>
        <taxon>Pleurotineae</taxon>
        <taxon>Pleurotaceae</taxon>
        <taxon>Pleurotus</taxon>
    </lineage>
</organism>
<name>A0ACB7J0Q1_PLECO</name>